<dbReference type="PANTHER" id="PTHR45036">
    <property type="entry name" value="METHYLTRANSFERASE LIKE 7B"/>
    <property type="match status" value="1"/>
</dbReference>
<gene>
    <name evidence="2" type="ORF">Aspvir_004362</name>
</gene>
<proteinExistence type="predicted"/>
<dbReference type="EMBL" id="BOPL01000002">
    <property type="protein sequence ID" value="GIK00340.1"/>
    <property type="molecule type" value="Genomic_DNA"/>
</dbReference>
<accession>A0A9P3F393</accession>
<dbReference type="Gene3D" id="3.40.50.150">
    <property type="entry name" value="Vaccinia Virus protein VP39"/>
    <property type="match status" value="1"/>
</dbReference>
<dbReference type="AlphaFoldDB" id="A0A9P3F393"/>
<organism evidence="2 3">
    <name type="scientific">Aspergillus viridinutans</name>
    <dbReference type="NCBI Taxonomy" id="75553"/>
    <lineage>
        <taxon>Eukaryota</taxon>
        <taxon>Fungi</taxon>
        <taxon>Dikarya</taxon>
        <taxon>Ascomycota</taxon>
        <taxon>Pezizomycotina</taxon>
        <taxon>Eurotiomycetes</taxon>
        <taxon>Eurotiomycetidae</taxon>
        <taxon>Eurotiales</taxon>
        <taxon>Aspergillaceae</taxon>
        <taxon>Aspergillus</taxon>
        <taxon>Aspergillus subgen. Fumigati</taxon>
    </lineage>
</organism>
<dbReference type="RefSeq" id="XP_043123526.1">
    <property type="nucleotide sequence ID" value="XM_043267591.1"/>
</dbReference>
<evidence type="ECO:0000313" key="2">
    <source>
        <dbReference type="EMBL" id="GIK00340.1"/>
    </source>
</evidence>
<dbReference type="OrthoDB" id="540004at2759"/>
<comment type="caution">
    <text evidence="2">The sequence shown here is derived from an EMBL/GenBank/DDBJ whole genome shotgun (WGS) entry which is preliminary data.</text>
</comment>
<reference evidence="2 3" key="1">
    <citation type="submission" date="2021-02" db="EMBL/GenBank/DDBJ databases">
        <title>Pan-genome distribution and transcriptional activeness of fungal secondary metabolism genes in Aspergillus section Fumigati.</title>
        <authorList>
            <person name="Takahashi H."/>
            <person name="Umemura M."/>
            <person name="Ninomiya A."/>
            <person name="Kusuya Y."/>
            <person name="Urayama S."/>
            <person name="Shimizu M."/>
            <person name="Watanabe A."/>
            <person name="Kamei K."/>
            <person name="Yaguchi T."/>
            <person name="Hagiwara D."/>
        </authorList>
    </citation>
    <scope>NUCLEOTIDE SEQUENCE [LARGE SCALE GENOMIC DNA]</scope>
    <source>
        <strain evidence="2 3">IFM 47045</strain>
    </source>
</reference>
<name>A0A9P3F393_ASPVI</name>
<dbReference type="SUPFAM" id="SSF53335">
    <property type="entry name" value="S-adenosyl-L-methionine-dependent methyltransferases"/>
    <property type="match status" value="1"/>
</dbReference>
<feature type="region of interest" description="Disordered" evidence="1">
    <location>
        <begin position="69"/>
        <end position="96"/>
    </location>
</feature>
<evidence type="ECO:0000256" key="1">
    <source>
        <dbReference type="SAM" id="MobiDB-lite"/>
    </source>
</evidence>
<dbReference type="GeneID" id="66932344"/>
<keyword evidence="3" id="KW-1185">Reference proteome</keyword>
<sequence length="320" mass="35284">MTTHEPTTREWIRMLIEPGQLLAWAMTYYTKVCFEAVFHRGEVLAPLLQTSKLRDEAFGRFWVDFSSARPTSTQQENQDQDQDQDQAPLQPPQIQNSTDLIPPILARASGVVLDVGPGTGTQMPLLRLRAPAIKAIYGAEPCRGLHAELRARAEEEGLGQTYHVLSCGAAAGELVPELQREGLLPAGAGDEDVERVLASAGGVFDTIVCVRVLCSVPELERTARELYALLRPGGKLLVVEHVVNPWRTAKGSIVARVMQAVYGFFGWSWFIGNCCLDRDTETALRAAADRDGGWEVVELERWFGRSPIPYISGVLVKKST</sequence>
<feature type="compositionally biased region" description="Low complexity" evidence="1">
    <location>
        <begin position="85"/>
        <end position="95"/>
    </location>
</feature>
<dbReference type="PANTHER" id="PTHR45036:SF1">
    <property type="entry name" value="METHYLTRANSFERASE LIKE 7A"/>
    <property type="match status" value="1"/>
</dbReference>
<protein>
    <recommendedName>
        <fullName evidence="4">S-adenosyl-L-methionine-dependent methyltransferase</fullName>
    </recommendedName>
</protein>
<dbReference type="InterPro" id="IPR029063">
    <property type="entry name" value="SAM-dependent_MTases_sf"/>
</dbReference>
<evidence type="ECO:0000313" key="3">
    <source>
        <dbReference type="Proteomes" id="UP000710440"/>
    </source>
</evidence>
<dbReference type="CDD" id="cd02440">
    <property type="entry name" value="AdoMet_MTases"/>
    <property type="match status" value="1"/>
</dbReference>
<dbReference type="Proteomes" id="UP000710440">
    <property type="component" value="Unassembled WGS sequence"/>
</dbReference>
<dbReference type="InterPro" id="IPR052356">
    <property type="entry name" value="Thiol_S-MT"/>
</dbReference>
<dbReference type="Pfam" id="PF13489">
    <property type="entry name" value="Methyltransf_23"/>
    <property type="match status" value="1"/>
</dbReference>
<evidence type="ECO:0008006" key="4">
    <source>
        <dbReference type="Google" id="ProtNLM"/>
    </source>
</evidence>